<evidence type="ECO:0000256" key="2">
    <source>
        <dbReference type="ARBA" id="ARBA00022729"/>
    </source>
</evidence>
<feature type="transmembrane region" description="Helical" evidence="3">
    <location>
        <begin position="6"/>
        <end position="23"/>
    </location>
</feature>
<evidence type="ECO:0000256" key="1">
    <source>
        <dbReference type="ARBA" id="ARBA00008325"/>
    </source>
</evidence>
<protein>
    <submittedName>
        <fullName evidence="4">Uncharacterized protein</fullName>
    </submittedName>
</protein>
<proteinExistence type="inferred from homology"/>
<gene>
    <name evidence="4" type="ORF">Q9L58_003860</name>
</gene>
<dbReference type="Pfam" id="PF09435">
    <property type="entry name" value="DUF2015"/>
    <property type="match status" value="1"/>
</dbReference>
<keyword evidence="5" id="KW-1185">Reference proteome</keyword>
<reference evidence="4 5" key="1">
    <citation type="submission" date="2024-02" db="EMBL/GenBank/DDBJ databases">
        <title>Discinaceae phylogenomics.</title>
        <authorList>
            <person name="Dirks A.C."/>
            <person name="James T.Y."/>
        </authorList>
    </citation>
    <scope>NUCLEOTIDE SEQUENCE [LARGE SCALE GENOMIC DNA]</scope>
    <source>
        <strain evidence="4 5">ACD0624</strain>
    </source>
</reference>
<comment type="caution">
    <text evidence="4">The sequence shown here is derived from an EMBL/GenBank/DDBJ whole genome shotgun (WGS) entry which is preliminary data.</text>
</comment>
<comment type="similarity">
    <text evidence="1">Belongs to the UPF0357 family.</text>
</comment>
<dbReference type="PANTHER" id="PTHR28023:SF1">
    <property type="entry name" value="UPF0357 PROTEIN YCL012C"/>
    <property type="match status" value="1"/>
</dbReference>
<dbReference type="Proteomes" id="UP001447188">
    <property type="component" value="Unassembled WGS sequence"/>
</dbReference>
<name>A0ABR3GN23_9PEZI</name>
<evidence type="ECO:0000313" key="4">
    <source>
        <dbReference type="EMBL" id="KAL0637210.1"/>
    </source>
</evidence>
<keyword evidence="2" id="KW-0732">Signal</keyword>
<keyword evidence="3" id="KW-1133">Transmembrane helix</keyword>
<dbReference type="EMBL" id="JBBBZM010000038">
    <property type="protein sequence ID" value="KAL0637210.1"/>
    <property type="molecule type" value="Genomic_DNA"/>
</dbReference>
<keyword evidence="3" id="KW-0472">Membrane</keyword>
<evidence type="ECO:0000313" key="5">
    <source>
        <dbReference type="Proteomes" id="UP001447188"/>
    </source>
</evidence>
<dbReference type="InterPro" id="IPR018559">
    <property type="entry name" value="DUF2015"/>
</dbReference>
<accession>A0ABR3GN23</accession>
<dbReference type="PANTHER" id="PTHR28023">
    <property type="entry name" value="UPF0357 PROTEIN YCL012C"/>
    <property type="match status" value="1"/>
</dbReference>
<organism evidence="4 5">
    <name type="scientific">Discina gigas</name>
    <dbReference type="NCBI Taxonomy" id="1032678"/>
    <lineage>
        <taxon>Eukaryota</taxon>
        <taxon>Fungi</taxon>
        <taxon>Dikarya</taxon>
        <taxon>Ascomycota</taxon>
        <taxon>Pezizomycotina</taxon>
        <taxon>Pezizomycetes</taxon>
        <taxon>Pezizales</taxon>
        <taxon>Discinaceae</taxon>
        <taxon>Discina</taxon>
    </lineage>
</organism>
<evidence type="ECO:0000256" key="3">
    <source>
        <dbReference type="SAM" id="Phobius"/>
    </source>
</evidence>
<sequence length="127" mass="14370">MADNYILWSWAFFFMVLATGLYISRSRWIPFLSNIIPEHAYHRLNPSFEGDIEAGLSSDAFSLSGNVQDGDHRAGLDVASKKEVLRIMKSQKVNFDDARQLFMVQKLAKNGIAPDGRPMDPRAVFFS</sequence>
<keyword evidence="3" id="KW-0812">Transmembrane</keyword>